<sequence length="97" mass="10713">MPHGLIVLRNAWEAPVLAKKKPTIRLVYEKVVNPLFEKRPKQFGTGGALSPKKELDWVGQVASCCSYSKTKEDSEATLEGPKGKQLRKEKASSKSTS</sequence>
<name>B9T2H0_RICCO</name>
<evidence type="ECO:0000256" key="1">
    <source>
        <dbReference type="SAM" id="MobiDB-lite"/>
    </source>
</evidence>
<dbReference type="Proteomes" id="UP000008311">
    <property type="component" value="Unassembled WGS sequence"/>
</dbReference>
<dbReference type="InParanoid" id="B9T2H0"/>
<gene>
    <name evidence="2" type="ORF">RCOM_0454050</name>
</gene>
<dbReference type="AlphaFoldDB" id="B9T2H0"/>
<keyword evidence="3" id="KW-1185">Reference proteome</keyword>
<proteinExistence type="predicted"/>
<dbReference type="EMBL" id="EQ974381">
    <property type="protein sequence ID" value="EEF29954.1"/>
    <property type="molecule type" value="Genomic_DNA"/>
</dbReference>
<evidence type="ECO:0000313" key="3">
    <source>
        <dbReference type="Proteomes" id="UP000008311"/>
    </source>
</evidence>
<accession>B9T2H0</accession>
<evidence type="ECO:0000313" key="2">
    <source>
        <dbReference type="EMBL" id="EEF29954.1"/>
    </source>
</evidence>
<feature type="region of interest" description="Disordered" evidence="1">
    <location>
        <begin position="72"/>
        <end position="97"/>
    </location>
</feature>
<feature type="compositionally biased region" description="Basic and acidic residues" evidence="1">
    <location>
        <begin position="86"/>
        <end position="97"/>
    </location>
</feature>
<dbReference type="STRING" id="3988.B9T2H0"/>
<organism evidence="2 3">
    <name type="scientific">Ricinus communis</name>
    <name type="common">Castor bean</name>
    <dbReference type="NCBI Taxonomy" id="3988"/>
    <lineage>
        <taxon>Eukaryota</taxon>
        <taxon>Viridiplantae</taxon>
        <taxon>Streptophyta</taxon>
        <taxon>Embryophyta</taxon>
        <taxon>Tracheophyta</taxon>
        <taxon>Spermatophyta</taxon>
        <taxon>Magnoliopsida</taxon>
        <taxon>eudicotyledons</taxon>
        <taxon>Gunneridae</taxon>
        <taxon>Pentapetalae</taxon>
        <taxon>rosids</taxon>
        <taxon>fabids</taxon>
        <taxon>Malpighiales</taxon>
        <taxon>Euphorbiaceae</taxon>
        <taxon>Acalyphoideae</taxon>
        <taxon>Acalypheae</taxon>
        <taxon>Ricinus</taxon>
    </lineage>
</organism>
<reference evidence="3" key="1">
    <citation type="journal article" date="2010" name="Nat. Biotechnol.">
        <title>Draft genome sequence of the oilseed species Ricinus communis.</title>
        <authorList>
            <person name="Chan A.P."/>
            <person name="Crabtree J."/>
            <person name="Zhao Q."/>
            <person name="Lorenzi H."/>
            <person name="Orvis J."/>
            <person name="Puiu D."/>
            <person name="Melake-Berhan A."/>
            <person name="Jones K.M."/>
            <person name="Redman J."/>
            <person name="Chen G."/>
            <person name="Cahoon E.B."/>
            <person name="Gedil M."/>
            <person name="Stanke M."/>
            <person name="Haas B.J."/>
            <person name="Wortman J.R."/>
            <person name="Fraser-Liggett C.M."/>
            <person name="Ravel J."/>
            <person name="Rabinowicz P.D."/>
        </authorList>
    </citation>
    <scope>NUCLEOTIDE SEQUENCE [LARGE SCALE GENOMIC DNA]</scope>
    <source>
        <strain evidence="3">cv. Hale</strain>
    </source>
</reference>
<protein>
    <submittedName>
        <fullName evidence="2">Uncharacterized protein</fullName>
    </submittedName>
</protein>